<reference evidence="1 2" key="1">
    <citation type="submission" date="2016-10" db="EMBL/GenBank/DDBJ databases">
        <authorList>
            <person name="de Groot N.N."/>
        </authorList>
    </citation>
    <scope>NUCLEOTIDE SEQUENCE [LARGE SCALE GENOMIC DNA]</scope>
    <source>
        <strain evidence="1 2">CGMCC 1.12097</strain>
    </source>
</reference>
<protein>
    <submittedName>
        <fullName evidence="1">Uncharacterized protein</fullName>
    </submittedName>
</protein>
<accession>A0A1G5ZRQ2</accession>
<dbReference type="Proteomes" id="UP000198588">
    <property type="component" value="Unassembled WGS sequence"/>
</dbReference>
<dbReference type="OrthoDB" id="8116599at2"/>
<evidence type="ECO:0000313" key="2">
    <source>
        <dbReference type="Proteomes" id="UP000198588"/>
    </source>
</evidence>
<proteinExistence type="predicted"/>
<name>A0A1G5ZRQ2_9HYPH</name>
<dbReference type="RefSeq" id="WP_143019542.1">
    <property type="nucleotide sequence ID" value="NZ_FMXM01000026.1"/>
</dbReference>
<evidence type="ECO:0000313" key="1">
    <source>
        <dbReference type="EMBL" id="SDA97498.1"/>
    </source>
</evidence>
<organism evidence="1 2">
    <name type="scientific">Mesorhizobium qingshengii</name>
    <dbReference type="NCBI Taxonomy" id="1165689"/>
    <lineage>
        <taxon>Bacteria</taxon>
        <taxon>Pseudomonadati</taxon>
        <taxon>Pseudomonadota</taxon>
        <taxon>Alphaproteobacteria</taxon>
        <taxon>Hyphomicrobiales</taxon>
        <taxon>Phyllobacteriaceae</taxon>
        <taxon>Mesorhizobium</taxon>
    </lineage>
</organism>
<dbReference type="STRING" id="1165689.SAMN02927914_05907"/>
<dbReference type="EMBL" id="FMXM01000026">
    <property type="protein sequence ID" value="SDA97498.1"/>
    <property type="molecule type" value="Genomic_DNA"/>
</dbReference>
<sequence length="86" mass="9722">MAGPMDSVGRAAKANMLLVVECGHCWHVGRFRANDVAKVVGWNKPLEAIRFRCKRCSRKDATVKTQFIDQDHPPKGYIWVLQKARG</sequence>
<dbReference type="AlphaFoldDB" id="A0A1G5ZRQ2"/>
<gene>
    <name evidence="1" type="ORF">SAMN02927914_05907</name>
</gene>